<name>A0A6G9LNQ1_9CAUD</name>
<evidence type="ECO:0000313" key="1">
    <source>
        <dbReference type="EMBL" id="QIQ66336.1"/>
    </source>
</evidence>
<proteinExistence type="predicted"/>
<protein>
    <submittedName>
        <fullName evidence="1">Uncharacterized protein</fullName>
    </submittedName>
</protein>
<reference evidence="2" key="1">
    <citation type="submission" date="2020-02" db="EMBL/GenBank/DDBJ databases">
        <authorList>
            <person name="Olsen N.S."/>
            <person name="Forero-Junco L."/>
            <person name="Kot W."/>
            <person name="Hansen L.H."/>
        </authorList>
    </citation>
    <scope>NUCLEOTIDE SEQUENCE [LARGE SCALE GENOMIC DNA]</scope>
</reference>
<keyword evidence="2" id="KW-1185">Reference proteome</keyword>
<evidence type="ECO:0000313" key="2">
    <source>
        <dbReference type="Proteomes" id="UP000502113"/>
    </source>
</evidence>
<organism evidence="1 2">
    <name type="scientific">Enterococcus phage vipetofem</name>
    <dbReference type="NCBI Taxonomy" id="2719594"/>
    <lineage>
        <taxon>Viruses</taxon>
        <taxon>Duplodnaviria</taxon>
        <taxon>Heunggongvirae</taxon>
        <taxon>Uroviricota</taxon>
        <taxon>Caudoviricetes</taxon>
        <taxon>Andrewesvirinae</taxon>
        <taxon>Vipetofemvirus</taxon>
        <taxon>Vipetofemvirus vipetofem</taxon>
    </lineage>
</organism>
<accession>A0A6G9LNQ1</accession>
<dbReference type="EMBL" id="MT119361">
    <property type="protein sequence ID" value="QIQ66336.1"/>
    <property type="molecule type" value="Genomic_DNA"/>
</dbReference>
<gene>
    <name evidence="1" type="ORF">vipetofem_38</name>
</gene>
<dbReference type="Proteomes" id="UP000502113">
    <property type="component" value="Segment"/>
</dbReference>
<sequence>MKLTNYSEEYVKYALKSLRKANTQLNTVCNEDSDVMAIQFEIAKIMNKIRETYLEENK</sequence>